<dbReference type="SUPFAM" id="SSF52540">
    <property type="entry name" value="P-loop containing nucleoside triphosphate hydrolases"/>
    <property type="match status" value="1"/>
</dbReference>
<feature type="region of interest" description="Disordered" evidence="1">
    <location>
        <begin position="372"/>
        <end position="455"/>
    </location>
</feature>
<dbReference type="InterPro" id="IPR007730">
    <property type="entry name" value="SPOR-like_dom"/>
</dbReference>
<dbReference type="Pfam" id="PF05036">
    <property type="entry name" value="SPOR"/>
    <property type="match status" value="1"/>
</dbReference>
<feature type="region of interest" description="Disordered" evidence="1">
    <location>
        <begin position="1"/>
        <end position="21"/>
    </location>
</feature>
<dbReference type="Gene3D" id="3.30.70.1070">
    <property type="entry name" value="Sporulation related repeat"/>
    <property type="match status" value="1"/>
</dbReference>
<name>A0A6N4DZM0_9GAMM</name>
<keyword evidence="2" id="KW-0472">Membrane</keyword>
<dbReference type="SMART" id="SM00382">
    <property type="entry name" value="AAA"/>
    <property type="match status" value="1"/>
</dbReference>
<dbReference type="InterPro" id="IPR027417">
    <property type="entry name" value="P-loop_NTPase"/>
</dbReference>
<proteinExistence type="predicted"/>
<dbReference type="AlphaFoldDB" id="A0A6N4DZM0"/>
<dbReference type="Pfam" id="PF13401">
    <property type="entry name" value="AAA_22"/>
    <property type="match status" value="1"/>
</dbReference>
<dbReference type="GO" id="GO:0016887">
    <property type="term" value="F:ATP hydrolysis activity"/>
    <property type="evidence" value="ECO:0007669"/>
    <property type="project" value="InterPro"/>
</dbReference>
<dbReference type="PROSITE" id="PS51724">
    <property type="entry name" value="SPOR"/>
    <property type="match status" value="1"/>
</dbReference>
<dbReference type="InterPro" id="IPR003593">
    <property type="entry name" value="AAA+_ATPase"/>
</dbReference>
<evidence type="ECO:0000256" key="1">
    <source>
        <dbReference type="SAM" id="MobiDB-lite"/>
    </source>
</evidence>
<keyword evidence="2" id="KW-0812">Transmembrane</keyword>
<dbReference type="PANTHER" id="PTHR35894:SF1">
    <property type="entry name" value="PHOSPHORIBULOKINASE _ URIDINE KINASE FAMILY"/>
    <property type="match status" value="1"/>
</dbReference>
<evidence type="ECO:0000256" key="2">
    <source>
        <dbReference type="SAM" id="Phobius"/>
    </source>
</evidence>
<dbReference type="InterPro" id="IPR049945">
    <property type="entry name" value="AAA_22"/>
</dbReference>
<gene>
    <name evidence="4" type="ORF">C3L24_05030</name>
</gene>
<feature type="transmembrane region" description="Helical" evidence="2">
    <location>
        <begin position="262"/>
        <end position="283"/>
    </location>
</feature>
<accession>A0A6N4DZM0</accession>
<protein>
    <recommendedName>
        <fullName evidence="3">SPOR domain-containing protein</fullName>
    </recommendedName>
</protein>
<comment type="caution">
    <text evidence="4">The sequence shown here is derived from an EMBL/GenBank/DDBJ whole genome shotgun (WGS) entry which is preliminary data.</text>
</comment>
<dbReference type="Proteomes" id="UP000250928">
    <property type="component" value="Unassembled WGS sequence"/>
</dbReference>
<dbReference type="EMBL" id="PQCO01000166">
    <property type="protein sequence ID" value="PUE03122.1"/>
    <property type="molecule type" value="Genomic_DNA"/>
</dbReference>
<keyword evidence="2" id="KW-1133">Transmembrane helix</keyword>
<dbReference type="Gene3D" id="3.40.50.300">
    <property type="entry name" value="P-loop containing nucleotide triphosphate hydrolases"/>
    <property type="match status" value="1"/>
</dbReference>
<dbReference type="GO" id="GO:0042834">
    <property type="term" value="F:peptidoglycan binding"/>
    <property type="evidence" value="ECO:0007669"/>
    <property type="project" value="InterPro"/>
</dbReference>
<evidence type="ECO:0000313" key="4">
    <source>
        <dbReference type="EMBL" id="PUE03122.1"/>
    </source>
</evidence>
<sequence>MEEMTSVDHHMGDSAPEDEGFSYPEFEQQVELLRYLIDNGDRIALVRGKAGAGKSTLARRVAGLEPPGWVLCGIEGNPMLQAEQLFEQLGRGFATAMGVGDPLETLRQRLDRLRQEGGRPVVLVDDAHLLPVETLVGLFRMSALQIKGRPLVNIALFASAEIDAQLGAPQMQTLAPQTIQTIELQPMTSDQTVSYIKHLLRARSRVQEDVGLSQSRLERIYRESGGVPGAVRDCLDQLLEQCVEADSAEEDPEEHRSLLFDLPLPAIVGVVVIVVMLLLTLVFEDQINALFADTDAREDGGVRVIEAPEQVVPLALPGEPQDPDPAGDVGVVEEPEPVMALPQRVAVPGLAQGGEPPAGAPMAGKTAVVEAVAPSRAETPDEAAGAETVVPAATPMRPQSDPLGQRQKQSEAESLVNEPAANKPPRKSPTVTSERVEAAAPSGAPVVNATGGAAPTPRDEAWLLSRPAGAYTLQLIGVSNRLSAENFIDLHRLRGEALVLPLTVKGRPWYAVLLGSYPTRQAALAAQGKLPAALRGAGVWPRPIDSLRQARADR</sequence>
<dbReference type="SUPFAM" id="SSF110997">
    <property type="entry name" value="Sporulation related repeat"/>
    <property type="match status" value="1"/>
</dbReference>
<organism evidence="4 5">
    <name type="scientific">Candidatus Sedimenticola endophacoides</name>
    <dbReference type="NCBI Taxonomy" id="2548426"/>
    <lineage>
        <taxon>Bacteria</taxon>
        <taxon>Pseudomonadati</taxon>
        <taxon>Pseudomonadota</taxon>
        <taxon>Gammaproteobacteria</taxon>
        <taxon>Chromatiales</taxon>
        <taxon>Sedimenticolaceae</taxon>
        <taxon>Sedimenticola</taxon>
    </lineage>
</organism>
<reference evidence="4 5" key="1">
    <citation type="submission" date="2018-01" db="EMBL/GenBank/DDBJ databases">
        <title>Novel co-symbiosis in the lucinid bivalve Phacoides pectinatus.</title>
        <authorList>
            <person name="Lim S.J."/>
            <person name="Davis B.G."/>
            <person name="Gill D.E."/>
            <person name="Engel A.S."/>
            <person name="Anderson L.C."/>
            <person name="Campbell B.J."/>
        </authorList>
    </citation>
    <scope>NUCLEOTIDE SEQUENCE [LARGE SCALE GENOMIC DNA]</scope>
    <source>
        <strain evidence="4">N3_P5</strain>
    </source>
</reference>
<dbReference type="InterPro" id="IPR036680">
    <property type="entry name" value="SPOR-like_sf"/>
</dbReference>
<dbReference type="PANTHER" id="PTHR35894">
    <property type="entry name" value="GENERAL SECRETION PATHWAY PROTEIN A-RELATED"/>
    <property type="match status" value="1"/>
</dbReference>
<feature type="compositionally biased region" description="Basic and acidic residues" evidence="1">
    <location>
        <begin position="1"/>
        <end position="12"/>
    </location>
</feature>
<evidence type="ECO:0000259" key="3">
    <source>
        <dbReference type="PROSITE" id="PS51724"/>
    </source>
</evidence>
<dbReference type="InterPro" id="IPR052026">
    <property type="entry name" value="ExeA_AAA_ATPase_DNA-bind"/>
</dbReference>
<evidence type="ECO:0000313" key="5">
    <source>
        <dbReference type="Proteomes" id="UP000250928"/>
    </source>
</evidence>
<feature type="domain" description="SPOR" evidence="3">
    <location>
        <begin position="465"/>
        <end position="543"/>
    </location>
</feature>